<proteinExistence type="predicted"/>
<accession>A0A8J2FSW5</accession>
<evidence type="ECO:0000313" key="1">
    <source>
        <dbReference type="EMBL" id="CAF0701065.1"/>
    </source>
</evidence>
<comment type="caution">
    <text evidence="1">The sequence shown here is derived from an EMBL/GenBank/DDBJ whole genome shotgun (WGS) entry which is preliminary data.</text>
</comment>
<evidence type="ECO:0000313" key="2">
    <source>
        <dbReference type="Proteomes" id="UP000663859"/>
    </source>
</evidence>
<sequence length="154" mass="17501">MVLSETCTSGELQMGKKAKKASFSLIREIRTGPRGCGIHPSGLRLISILHGGFDHRIQNPPELMEARCWNNDRVPPSSHVFGNPKKATSLIFFEVKKEVLPLYRDLFTLYVLEIRLHFWLSPIVQRFPPDSSFQTTVARFFVKPCLAVQDLAFS</sequence>
<gene>
    <name evidence="1" type="ORF">MPNT_40125</name>
</gene>
<dbReference type="AlphaFoldDB" id="A0A8J2FSW5"/>
<dbReference type="Proteomes" id="UP000663859">
    <property type="component" value="Unassembled WGS sequence"/>
</dbReference>
<reference evidence="1" key="1">
    <citation type="submission" date="2021-02" db="EMBL/GenBank/DDBJ databases">
        <authorList>
            <person name="Cremers G."/>
            <person name="Picone N."/>
        </authorList>
    </citation>
    <scope>NUCLEOTIDE SEQUENCE</scope>
    <source>
        <strain evidence="1">PQ17</strain>
    </source>
</reference>
<protein>
    <submittedName>
        <fullName evidence="1">Uncharacterized protein</fullName>
    </submittedName>
</protein>
<name>A0A8J2FSW5_9BACT</name>
<organism evidence="1 2">
    <name type="scientific">Candidatus Methylacidithermus pantelleriae</name>
    <dbReference type="NCBI Taxonomy" id="2744239"/>
    <lineage>
        <taxon>Bacteria</taxon>
        <taxon>Pseudomonadati</taxon>
        <taxon>Verrucomicrobiota</taxon>
        <taxon>Methylacidiphilae</taxon>
        <taxon>Methylacidiphilales</taxon>
        <taxon>Methylacidiphilaceae</taxon>
        <taxon>Candidatus Methylacidithermus</taxon>
    </lineage>
</organism>
<keyword evidence="2" id="KW-1185">Reference proteome</keyword>
<dbReference type="EMBL" id="CAJNOB010000034">
    <property type="protein sequence ID" value="CAF0701065.1"/>
    <property type="molecule type" value="Genomic_DNA"/>
</dbReference>